<feature type="non-terminal residue" evidence="4">
    <location>
        <position position="1"/>
    </location>
</feature>
<dbReference type="InterPro" id="IPR050592">
    <property type="entry name" value="GDSL_lipolytic_enzyme"/>
</dbReference>
<keyword evidence="3" id="KW-1133">Transmembrane helix</keyword>
<dbReference type="Proteomes" id="UP000824469">
    <property type="component" value="Unassembled WGS sequence"/>
</dbReference>
<dbReference type="InterPro" id="IPR001087">
    <property type="entry name" value="GDSL"/>
</dbReference>
<keyword evidence="2" id="KW-0732">Signal</keyword>
<dbReference type="InterPro" id="IPR036514">
    <property type="entry name" value="SGNH_hydro_sf"/>
</dbReference>
<keyword evidence="3" id="KW-0812">Transmembrane</keyword>
<evidence type="ECO:0008006" key="6">
    <source>
        <dbReference type="Google" id="ProtNLM"/>
    </source>
</evidence>
<protein>
    <recommendedName>
        <fullName evidence="6">GDSL esterase/lipase</fullName>
    </recommendedName>
</protein>
<evidence type="ECO:0000313" key="4">
    <source>
        <dbReference type="EMBL" id="KAH9302706.1"/>
    </source>
</evidence>
<proteinExistence type="inferred from homology"/>
<comment type="caution">
    <text evidence="4">The sequence shown here is derived from an EMBL/GenBank/DDBJ whole genome shotgun (WGS) entry which is preliminary data.</text>
</comment>
<comment type="similarity">
    <text evidence="1">Belongs to the 'GDSL' lipolytic enzyme family.</text>
</comment>
<name>A0AA38CJR5_TAXCH</name>
<dbReference type="Gene3D" id="3.40.50.1110">
    <property type="entry name" value="SGNH hydrolase"/>
    <property type="match status" value="1"/>
</dbReference>
<evidence type="ECO:0000256" key="2">
    <source>
        <dbReference type="ARBA" id="ARBA00022729"/>
    </source>
</evidence>
<dbReference type="PANTHER" id="PTHR45642:SF139">
    <property type="entry name" value="SGNH HYDROLASE-TYPE ESTERASE DOMAIN-CONTAINING PROTEIN"/>
    <property type="match status" value="1"/>
</dbReference>
<organism evidence="4 5">
    <name type="scientific">Taxus chinensis</name>
    <name type="common">Chinese yew</name>
    <name type="synonym">Taxus wallichiana var. chinensis</name>
    <dbReference type="NCBI Taxonomy" id="29808"/>
    <lineage>
        <taxon>Eukaryota</taxon>
        <taxon>Viridiplantae</taxon>
        <taxon>Streptophyta</taxon>
        <taxon>Embryophyta</taxon>
        <taxon>Tracheophyta</taxon>
        <taxon>Spermatophyta</taxon>
        <taxon>Pinopsida</taxon>
        <taxon>Pinidae</taxon>
        <taxon>Conifers II</taxon>
        <taxon>Cupressales</taxon>
        <taxon>Taxaceae</taxon>
        <taxon>Taxus</taxon>
    </lineage>
</organism>
<dbReference type="AlphaFoldDB" id="A0AA38CJR5"/>
<reference evidence="4 5" key="1">
    <citation type="journal article" date="2021" name="Nat. Plants">
        <title>The Taxus genome provides insights into paclitaxel biosynthesis.</title>
        <authorList>
            <person name="Xiong X."/>
            <person name="Gou J."/>
            <person name="Liao Q."/>
            <person name="Li Y."/>
            <person name="Zhou Q."/>
            <person name="Bi G."/>
            <person name="Li C."/>
            <person name="Du R."/>
            <person name="Wang X."/>
            <person name="Sun T."/>
            <person name="Guo L."/>
            <person name="Liang H."/>
            <person name="Lu P."/>
            <person name="Wu Y."/>
            <person name="Zhang Z."/>
            <person name="Ro D.K."/>
            <person name="Shang Y."/>
            <person name="Huang S."/>
            <person name="Yan J."/>
        </authorList>
    </citation>
    <scope>NUCLEOTIDE SEQUENCE [LARGE SCALE GENOMIC DNA]</scope>
    <source>
        <strain evidence="4">Ta-2019</strain>
    </source>
</reference>
<sequence length="131" mass="14851">MTVEEEAKKMVSEALFVISIGANDFVINFYLNRFVRRRYNVTQWQDLLTESLAGFVQNISDEGATRLAIIGLPPLGCLPAQITLHNPFRNSCYEKLNEVAASFNAKIMNLTQQKNGSIHGLRIDYYDTYGK</sequence>
<keyword evidence="5" id="KW-1185">Reference proteome</keyword>
<dbReference type="EMBL" id="JAHRHJ020000009">
    <property type="protein sequence ID" value="KAH9302706.1"/>
    <property type="molecule type" value="Genomic_DNA"/>
</dbReference>
<gene>
    <name evidence="4" type="ORF">KI387_014289</name>
</gene>
<evidence type="ECO:0000256" key="3">
    <source>
        <dbReference type="SAM" id="Phobius"/>
    </source>
</evidence>
<dbReference type="Pfam" id="PF00657">
    <property type="entry name" value="Lipase_GDSL"/>
    <property type="match status" value="1"/>
</dbReference>
<dbReference type="PANTHER" id="PTHR45642">
    <property type="entry name" value="GDSL ESTERASE/LIPASE EXL3"/>
    <property type="match status" value="1"/>
</dbReference>
<dbReference type="GO" id="GO:0016788">
    <property type="term" value="F:hydrolase activity, acting on ester bonds"/>
    <property type="evidence" value="ECO:0007669"/>
    <property type="project" value="InterPro"/>
</dbReference>
<feature type="transmembrane region" description="Helical" evidence="3">
    <location>
        <begin position="14"/>
        <end position="31"/>
    </location>
</feature>
<evidence type="ECO:0000256" key="1">
    <source>
        <dbReference type="ARBA" id="ARBA00008668"/>
    </source>
</evidence>
<keyword evidence="3" id="KW-0472">Membrane</keyword>
<accession>A0AA38CJR5</accession>
<evidence type="ECO:0000313" key="5">
    <source>
        <dbReference type="Proteomes" id="UP000824469"/>
    </source>
</evidence>